<sequence length="1006" mass="115641">MRTEVIEACTIDEAVERILNELKTDTRKSSNRENVIYFDGWDGLGASPVLQAVAKYLTVWSEMSTRPVGLEFEEIIYIDCSIWESRRALQRKIAEQLKLPGWVMEMFDKQDEEDDFYGLDQGSRGEIAQIFTEIYQTIQNRRFLLILHNGGNEEIDIFNFGLPLYGYANSKMLWTFRGRFRLDPKVIDNVKKSTTTHVLLSASNDRRDPQQLWSYLVCHEAAQVSCNKQGHGIIDSAIVTKCVLYLLKQCCIGSHIVEYDWDIHTSNYWVCNGVIPLADIDKAWKVGDVLQRELRLLNSDNRLTNDKSTMVLSSHLARSVEHMPYCISTETCGFVQSLSSVILENMFQHSHTLNMLKISWCTFNFSSPPFLCCHNLRFLWVEHCQDHLTRRTTYHDHTDTDKEKEEAENRTTVSWACFQSLLVLDLRYTDCDQFLSPRVMDLMTQLRVLNVMGVKNWDMSHLRGCLLNIRKLRVTKSMCYFNNDVFSGMERLELLDFSRNRIIKGTTSLFGPARNNSLKTVIIDGCSGLKIISFRDCKELNKLSLKTPLWFIKELDISGTKVKTLDLGEFSAGYLPRRIILVGCEKLCRISWPKHVSSLDLHRVQLRIDTTSTSASADRVEAPQAAHPHGDRSLQQQKEENFNRWHISLMDARLLRSLSPVRDYLRQRGMHIDICAAAILGGSNVQGTSSNKQVQFCEYRDVLKDGPVEVMMMWECPEVKWSYRTCIIKVIMHEQAKELLENALGASTSALSVPDFICNDAISLHVYDNPSITSIPAPPKGSQWKELRWCRVERCPNILTVFPRPQSDEANNFNCLQTFWASQLLSTRCIWDKPYFFEYLKLLHLDHCPRLVHVLPLFKVNPSFKGHPIRPLHALETLEIVYCGDLKEVFPLDPKLDELDEVIELPSLKGIHLHELPMLQHICRLRMRARNLETVKIRGCWSLRRLPAVGHNTKPPKVDCEKECGTTWSGTGLRRTITHPSTIRATRCTTRPSCPESAYSGNQLLP</sequence>
<evidence type="ECO:0000313" key="2">
    <source>
        <dbReference type="Proteomes" id="UP001732700"/>
    </source>
</evidence>
<accession>A0ACD5Z8N6</accession>
<reference evidence="1" key="1">
    <citation type="submission" date="2021-05" db="EMBL/GenBank/DDBJ databases">
        <authorList>
            <person name="Scholz U."/>
            <person name="Mascher M."/>
            <person name="Fiebig A."/>
        </authorList>
    </citation>
    <scope>NUCLEOTIDE SEQUENCE [LARGE SCALE GENOMIC DNA]</scope>
</reference>
<dbReference type="Proteomes" id="UP001732700">
    <property type="component" value="Chromosome 6C"/>
</dbReference>
<dbReference type="EnsemblPlants" id="AVESA.00010b.r2.6CG1124240.1">
    <property type="protein sequence ID" value="AVESA.00010b.r2.6CG1124240.1.CDS"/>
    <property type="gene ID" value="AVESA.00010b.r2.6CG1124240"/>
</dbReference>
<evidence type="ECO:0000313" key="1">
    <source>
        <dbReference type="EnsemblPlants" id="AVESA.00010b.r2.6CG1124240.1.CDS"/>
    </source>
</evidence>
<reference evidence="1" key="2">
    <citation type="submission" date="2025-09" db="UniProtKB">
        <authorList>
            <consortium name="EnsemblPlants"/>
        </authorList>
    </citation>
    <scope>IDENTIFICATION</scope>
</reference>
<name>A0ACD5Z8N6_AVESA</name>
<keyword evidence="2" id="KW-1185">Reference proteome</keyword>
<proteinExistence type="predicted"/>
<organism evidence="1 2">
    <name type="scientific">Avena sativa</name>
    <name type="common">Oat</name>
    <dbReference type="NCBI Taxonomy" id="4498"/>
    <lineage>
        <taxon>Eukaryota</taxon>
        <taxon>Viridiplantae</taxon>
        <taxon>Streptophyta</taxon>
        <taxon>Embryophyta</taxon>
        <taxon>Tracheophyta</taxon>
        <taxon>Spermatophyta</taxon>
        <taxon>Magnoliopsida</taxon>
        <taxon>Liliopsida</taxon>
        <taxon>Poales</taxon>
        <taxon>Poaceae</taxon>
        <taxon>BOP clade</taxon>
        <taxon>Pooideae</taxon>
        <taxon>Poodae</taxon>
        <taxon>Poeae</taxon>
        <taxon>Poeae Chloroplast Group 1 (Aveneae type)</taxon>
        <taxon>Aveninae</taxon>
        <taxon>Avena</taxon>
    </lineage>
</organism>
<protein>
    <submittedName>
        <fullName evidence="1">Uncharacterized protein</fullName>
    </submittedName>
</protein>